<dbReference type="EMBL" id="CM000764">
    <property type="protein sequence ID" value="OQU83433.1"/>
    <property type="molecule type" value="Genomic_DNA"/>
</dbReference>
<comment type="similarity">
    <text evidence="2">Belongs to the two pore domain potassium channel (TC 1.A.1.7) family.</text>
</comment>
<evidence type="ECO:0000256" key="4">
    <source>
        <dbReference type="ARBA" id="ARBA00022692"/>
    </source>
</evidence>
<dbReference type="Gene3D" id="1.10.287.70">
    <property type="match status" value="2"/>
</dbReference>
<accession>A0A1Z5RI69</accession>
<evidence type="ECO:0000313" key="14">
    <source>
        <dbReference type="Proteomes" id="UP000000768"/>
    </source>
</evidence>
<dbReference type="InterPro" id="IPR013099">
    <property type="entry name" value="K_chnl_dom"/>
</dbReference>
<dbReference type="SUPFAM" id="SSF81324">
    <property type="entry name" value="Voltage-gated potassium channels"/>
    <property type="match status" value="2"/>
</dbReference>
<dbReference type="PANTHER" id="PTHR11003:SF137">
    <property type="entry name" value="TWO PORE POTASSIUM CHANNEL B"/>
    <property type="match status" value="1"/>
</dbReference>
<dbReference type="EMBL" id="CM000764">
    <property type="protein sequence ID" value="OQU83434.1"/>
    <property type="molecule type" value="Genomic_DNA"/>
</dbReference>
<sequence>MAENGVQQHLLHDGDRSKMPPPGRARRFRRCQTAPSHNVEQGSILQRQHMSRKGASGTLPPVPPKGLLTSARPRFWLVGILLLAYLLAGTAAFYLAMDDMSGERSGNRALDALYFCVVTMTTVGYGDIVPSSDVAKLLACIFAFAGVALVGAFLSKAADYLVEKQEALVFRAVHLNHADDPKSLRDMEANKVRYKLYTATGLLAVVLASGMAFLTKVEGMRPVDAFYCVCATVTTLGYGDRSFSSTAGRAFAAAWITVSTLVVALFFLYAAELASERRQRALAHWVLSRRTTSMDLEAADLDGDNKVSAAEFALYKLKELGKIRQEEIAEFLEEFEELDVDHCGTLSSHDLAVAQLG</sequence>
<evidence type="ECO:0000256" key="3">
    <source>
        <dbReference type="ARBA" id="ARBA00022448"/>
    </source>
</evidence>
<dbReference type="InterPro" id="IPR011992">
    <property type="entry name" value="EF-hand-dom_pair"/>
</dbReference>
<dbReference type="GO" id="GO:0005242">
    <property type="term" value="F:inward rectifier potassium channel activity"/>
    <property type="evidence" value="ECO:0007669"/>
    <property type="project" value="EnsemblPlants"/>
</dbReference>
<feature type="transmembrane region" description="Helical" evidence="11">
    <location>
        <begin position="250"/>
        <end position="271"/>
    </location>
</feature>
<dbReference type="OMA" id="FCFFLVR"/>
<keyword evidence="5" id="KW-0106">Calcium</keyword>
<organism evidence="13 14">
    <name type="scientific">Sorghum bicolor</name>
    <name type="common">Sorghum</name>
    <name type="synonym">Sorghum vulgare</name>
    <dbReference type="NCBI Taxonomy" id="4558"/>
    <lineage>
        <taxon>Eukaryota</taxon>
        <taxon>Viridiplantae</taxon>
        <taxon>Streptophyta</taxon>
        <taxon>Embryophyta</taxon>
        <taxon>Tracheophyta</taxon>
        <taxon>Spermatophyta</taxon>
        <taxon>Magnoliopsida</taxon>
        <taxon>Liliopsida</taxon>
        <taxon>Poales</taxon>
        <taxon>Poaceae</taxon>
        <taxon>PACMAD clade</taxon>
        <taxon>Panicoideae</taxon>
        <taxon>Andropogonodae</taxon>
        <taxon>Andropogoneae</taxon>
        <taxon>Sorghinae</taxon>
        <taxon>Sorghum</taxon>
    </lineage>
</organism>
<dbReference type="Gramene" id="OQU83432">
    <property type="protein sequence ID" value="OQU83432"/>
    <property type="gene ID" value="SORBI_3005G114000"/>
</dbReference>
<dbReference type="Gramene" id="OQU83434">
    <property type="protein sequence ID" value="OQU83434"/>
    <property type="gene ID" value="SORBI_3005G114000"/>
</dbReference>
<dbReference type="Gramene" id="OQU83433">
    <property type="protein sequence ID" value="OQU83433"/>
    <property type="gene ID" value="SORBI_3005G114000"/>
</dbReference>
<dbReference type="Pfam" id="PF07885">
    <property type="entry name" value="Ion_trans_2"/>
    <property type="match status" value="2"/>
</dbReference>
<evidence type="ECO:0000256" key="11">
    <source>
        <dbReference type="SAM" id="Phobius"/>
    </source>
</evidence>
<dbReference type="InterPro" id="IPR018247">
    <property type="entry name" value="EF_Hand_1_Ca_BS"/>
</dbReference>
<dbReference type="SUPFAM" id="SSF47473">
    <property type="entry name" value="EF-hand"/>
    <property type="match status" value="1"/>
</dbReference>
<comment type="subcellular location">
    <subcellularLocation>
        <location evidence="1">Membrane</location>
        <topology evidence="1">Multi-pass membrane protein</topology>
    </subcellularLocation>
</comment>
<evidence type="ECO:0000256" key="7">
    <source>
        <dbReference type="ARBA" id="ARBA00023065"/>
    </source>
</evidence>
<protein>
    <recommendedName>
        <fullName evidence="12">Potassium channel domain-containing protein</fullName>
    </recommendedName>
</protein>
<evidence type="ECO:0000256" key="8">
    <source>
        <dbReference type="ARBA" id="ARBA00023136"/>
    </source>
</evidence>
<keyword evidence="8 11" id="KW-0472">Membrane</keyword>
<dbReference type="eggNOG" id="KOG1418">
    <property type="taxonomic scope" value="Eukaryota"/>
</dbReference>
<keyword evidence="4 11" id="KW-0812">Transmembrane</keyword>
<feature type="domain" description="Potassium channel" evidence="12">
    <location>
        <begin position="80"/>
        <end position="162"/>
    </location>
</feature>
<keyword evidence="3" id="KW-0813">Transport</keyword>
<evidence type="ECO:0000256" key="2">
    <source>
        <dbReference type="ARBA" id="ARBA00010159"/>
    </source>
</evidence>
<feature type="transmembrane region" description="Helical" evidence="11">
    <location>
        <begin position="75"/>
        <end position="97"/>
    </location>
</feature>
<evidence type="ECO:0000313" key="13">
    <source>
        <dbReference type="EMBL" id="OQU83434.1"/>
    </source>
</evidence>
<dbReference type="Proteomes" id="UP000000768">
    <property type="component" value="Chromosome 5"/>
</dbReference>
<dbReference type="InterPro" id="IPR003280">
    <property type="entry name" value="2pore_dom_K_chnl"/>
</dbReference>
<feature type="domain" description="Potassium channel" evidence="12">
    <location>
        <begin position="203"/>
        <end position="274"/>
    </location>
</feature>
<dbReference type="FunCoup" id="A0A1Z5RI69">
    <property type="interactions" value="1698"/>
</dbReference>
<dbReference type="PROSITE" id="PS00018">
    <property type="entry name" value="EF_HAND_1"/>
    <property type="match status" value="1"/>
</dbReference>
<feature type="transmembrane region" description="Helical" evidence="11">
    <location>
        <begin position="134"/>
        <end position="154"/>
    </location>
</feature>
<evidence type="ECO:0000256" key="9">
    <source>
        <dbReference type="ARBA" id="ARBA00023303"/>
    </source>
</evidence>
<dbReference type="PRINTS" id="PR01333">
    <property type="entry name" value="2POREKCHANEL"/>
</dbReference>
<dbReference type="GO" id="GO:0071805">
    <property type="term" value="P:potassium ion transmembrane transport"/>
    <property type="evidence" value="ECO:0000318"/>
    <property type="project" value="GO_Central"/>
</dbReference>
<dbReference type="KEGG" id="sbi:8064424"/>
<dbReference type="EMBL" id="CM000764">
    <property type="protein sequence ID" value="OQU83432.1"/>
    <property type="molecule type" value="Genomic_DNA"/>
</dbReference>
<feature type="region of interest" description="Disordered" evidence="10">
    <location>
        <begin position="1"/>
        <end position="62"/>
    </location>
</feature>
<keyword evidence="7" id="KW-0406">Ion transport</keyword>
<keyword evidence="14" id="KW-1185">Reference proteome</keyword>
<dbReference type="PANTHER" id="PTHR11003">
    <property type="entry name" value="POTASSIUM CHANNEL, SUBFAMILY K"/>
    <property type="match status" value="1"/>
</dbReference>
<feature type="compositionally biased region" description="Polar residues" evidence="10">
    <location>
        <begin position="33"/>
        <end position="48"/>
    </location>
</feature>
<keyword evidence="9" id="KW-0407">Ion channel</keyword>
<dbReference type="GO" id="GO:0005886">
    <property type="term" value="C:plasma membrane"/>
    <property type="evidence" value="ECO:0000318"/>
    <property type="project" value="GO_Central"/>
</dbReference>
<name>A0A1Z5RI69_SORBI</name>
<evidence type="ECO:0000256" key="6">
    <source>
        <dbReference type="ARBA" id="ARBA00022989"/>
    </source>
</evidence>
<feature type="transmembrane region" description="Helical" evidence="11">
    <location>
        <begin position="194"/>
        <end position="214"/>
    </location>
</feature>
<dbReference type="GO" id="GO:0022841">
    <property type="term" value="F:potassium ion leak channel activity"/>
    <property type="evidence" value="ECO:0000318"/>
    <property type="project" value="GO_Central"/>
</dbReference>
<keyword evidence="6 11" id="KW-1133">Transmembrane helix</keyword>
<proteinExistence type="inferred from homology"/>
<dbReference type="AlphaFoldDB" id="A0A1Z5RI69"/>
<dbReference type="InParanoid" id="A0A1Z5RI69"/>
<evidence type="ECO:0000256" key="1">
    <source>
        <dbReference type="ARBA" id="ARBA00004141"/>
    </source>
</evidence>
<reference evidence="13" key="2">
    <citation type="submission" date="2017-02" db="EMBL/GenBank/DDBJ databases">
        <title>WGS assembly of Sorghum bicolor.</title>
        <authorList>
            <person name="Paterson A."/>
            <person name="Mullet J."/>
            <person name="Bowers J."/>
            <person name="Bruggmann R."/>
            <person name="Dubchak I."/>
            <person name="Grimwood J."/>
            <person name="Gundlach H."/>
            <person name="Haberer G."/>
            <person name="Hellsten U."/>
            <person name="Mitros T."/>
            <person name="Poliakov A."/>
            <person name="Schmutz J."/>
            <person name="Spannagl M."/>
            <person name="Tang H."/>
            <person name="Wang X."/>
            <person name="Wicker T."/>
            <person name="Bharti A."/>
            <person name="Chapman J."/>
            <person name="Feltus F."/>
            <person name="Gowik U."/>
            <person name="Grigoriev I."/>
            <person name="Lyons E."/>
            <person name="Maher C."/>
            <person name="Martis M."/>
            <person name="Narechania A."/>
            <person name="Otillar R."/>
            <person name="Penning B."/>
            <person name="Salamov A."/>
            <person name="Wang Y."/>
            <person name="Zhang L."/>
            <person name="Carpita N."/>
            <person name="Freeling M."/>
            <person name="Gingle A."/>
            <person name="Hash C."/>
            <person name="Keller B."/>
            <person name="Klein P."/>
            <person name="Kresovich S."/>
            <person name="Mccann M."/>
            <person name="Ming R."/>
            <person name="Peterson D."/>
            <person name="Rahman M."/>
            <person name="Ware D."/>
            <person name="Westhoff P."/>
            <person name="Mayer K."/>
            <person name="Messing J."/>
            <person name="Sims D."/>
            <person name="Jenkins J."/>
            <person name="Shu S."/>
            <person name="Rokhsar D."/>
        </authorList>
    </citation>
    <scope>NUCLEOTIDE SEQUENCE</scope>
</reference>
<dbReference type="OrthoDB" id="415460at2759"/>
<evidence type="ECO:0000256" key="10">
    <source>
        <dbReference type="SAM" id="MobiDB-lite"/>
    </source>
</evidence>
<dbReference type="GO" id="GO:0015271">
    <property type="term" value="F:outward rectifier potassium channel activity"/>
    <property type="evidence" value="ECO:0000318"/>
    <property type="project" value="GO_Central"/>
</dbReference>
<evidence type="ECO:0000259" key="12">
    <source>
        <dbReference type="Pfam" id="PF07885"/>
    </source>
</evidence>
<reference evidence="14" key="3">
    <citation type="journal article" date="2018" name="Plant J.">
        <title>The Sorghum bicolor reference genome: improved assembly, gene annotations, a transcriptome atlas, and signatures of genome organization.</title>
        <authorList>
            <person name="McCormick R.F."/>
            <person name="Truong S.K."/>
            <person name="Sreedasyam A."/>
            <person name="Jenkins J."/>
            <person name="Shu S."/>
            <person name="Sims D."/>
            <person name="Kennedy M."/>
            <person name="Amirebrahimi M."/>
            <person name="Weers B.D."/>
            <person name="McKinley B."/>
            <person name="Mattison A."/>
            <person name="Morishige D.T."/>
            <person name="Grimwood J."/>
            <person name="Schmutz J."/>
            <person name="Mullet J.E."/>
        </authorList>
    </citation>
    <scope>NUCLEOTIDE SEQUENCE [LARGE SCALE GENOMIC DNA]</scope>
    <source>
        <strain evidence="14">cv. BTx623</strain>
    </source>
</reference>
<reference evidence="13 14" key="1">
    <citation type="journal article" date="2009" name="Nature">
        <title>The Sorghum bicolor genome and the diversification of grasses.</title>
        <authorList>
            <person name="Paterson A.H."/>
            <person name="Bowers J.E."/>
            <person name="Bruggmann R."/>
            <person name="Dubchak I."/>
            <person name="Grimwood J."/>
            <person name="Gundlach H."/>
            <person name="Haberer G."/>
            <person name="Hellsten U."/>
            <person name="Mitros T."/>
            <person name="Poliakov A."/>
            <person name="Schmutz J."/>
            <person name="Spannagl M."/>
            <person name="Tang H."/>
            <person name="Wang X."/>
            <person name="Wicker T."/>
            <person name="Bharti A.K."/>
            <person name="Chapman J."/>
            <person name="Feltus F.A."/>
            <person name="Gowik U."/>
            <person name="Grigoriev I.V."/>
            <person name="Lyons E."/>
            <person name="Maher C.A."/>
            <person name="Martis M."/>
            <person name="Narechania A."/>
            <person name="Otillar R.P."/>
            <person name="Penning B.W."/>
            <person name="Salamov A.A."/>
            <person name="Wang Y."/>
            <person name="Zhang L."/>
            <person name="Carpita N.C."/>
            <person name="Freeling M."/>
            <person name="Gingle A.R."/>
            <person name="Hash C.T."/>
            <person name="Keller B."/>
            <person name="Klein P."/>
            <person name="Kresovich S."/>
            <person name="McCann M.C."/>
            <person name="Ming R."/>
            <person name="Peterson D.G."/>
            <person name="Mehboob-ur-Rahman"/>
            <person name="Ware D."/>
            <person name="Westhoff P."/>
            <person name="Mayer K.F."/>
            <person name="Messing J."/>
            <person name="Rokhsar D.S."/>
        </authorList>
    </citation>
    <scope>NUCLEOTIDE SEQUENCE [LARGE SCALE GENOMIC DNA]</scope>
    <source>
        <strain evidence="14">cv. BTx623</strain>
    </source>
</reference>
<evidence type="ECO:0000256" key="5">
    <source>
        <dbReference type="ARBA" id="ARBA00022837"/>
    </source>
</evidence>
<dbReference type="GO" id="GO:0009705">
    <property type="term" value="C:plant-type vacuole membrane"/>
    <property type="evidence" value="ECO:0000318"/>
    <property type="project" value="GO_Central"/>
</dbReference>
<gene>
    <name evidence="13" type="ORF">SORBI_3005G114000</name>
</gene>